<protein>
    <recommendedName>
        <fullName evidence="14">glucan 1,3-beta-glucosidase</fullName>
        <ecNumber evidence="14">3.2.1.58</ecNumber>
    </recommendedName>
    <alternativeName>
        <fullName evidence="15">Exo-1,3-beta-glucanase D</fullName>
    </alternativeName>
</protein>
<dbReference type="InterPro" id="IPR017853">
    <property type="entry name" value="GH"/>
</dbReference>
<sequence>MVTTQTPRDSSYTDKCEGDSAANLAPSSDNAASDKAANEKPSHVRRMAPRRRQRILLFMGIAAGVLVVLFLAIFLPIYFKIIKPSSNSSSSGNNGSSPYSPPGVAKSGYNGSTVTLANGSTFMYINNYGGYWAYDEDDPYGSASSGKANEWTPAVNETWTWGKDRIYGVNLGGLFVLEPFITPSYFQEYTNSSGDHPIDEWTLSELMAANGSLQSTLENHYDTFATEQDFAEMVGAGLNWVRLPIPYWAIPGSVWNDEPFLEGVCWKYIIRVLMWCRKYGLRVNLDLHTIPGSQNGYNHSGKYGSINFLHDVMGIANAQRALEYMRTITEWFAQSEYSNLVYIFGFINEPLLEVIGADALESFYTHTQEVLRNITGYGEGNGMYLSIHDGFIGVPSWTNSYSGVDRLILDTHPYFAFDNLPNDAPIATGTDPETAGGQWPLEACNSWGSEMNDSRSDFGVTIAGEFSTGYNDCGLFLRGVGSTTTYGGNCSFWEDATQWNASVKAGLMEFARAEMDALGDWFFWTWKVGESISGTVESPAWSYKLGLELGYIPTDPRTAVGKCARLNVTTDSFNGTFAAYATGALGNSSADYTLQSTASAYQYTWPPSAISDIGGSATTAPATDLPTYTATASQVTLAASAVFTVTETNDKVATYTVGGAGTGTQSFDGWYRTADTSSAPAAVSGCTYPDSWNATAIPLPGTTCGSAVTTTTSVYTTTSHAATAITVTA</sequence>
<dbReference type="Pfam" id="PF00150">
    <property type="entry name" value="Cellulase"/>
    <property type="match status" value="1"/>
</dbReference>
<dbReference type="EMBL" id="KN881646">
    <property type="protein sequence ID" value="KIY52042.1"/>
    <property type="molecule type" value="Genomic_DNA"/>
</dbReference>
<evidence type="ECO:0000256" key="8">
    <source>
        <dbReference type="ARBA" id="ARBA00023136"/>
    </source>
</evidence>
<keyword evidence="3" id="KW-1003">Cell membrane</keyword>
<evidence type="ECO:0000256" key="1">
    <source>
        <dbReference type="ARBA" id="ARBA00004401"/>
    </source>
</evidence>
<keyword evidence="4 17" id="KW-0812">Transmembrane</keyword>
<feature type="compositionally biased region" description="Low complexity" evidence="16">
    <location>
        <begin position="25"/>
        <end position="35"/>
    </location>
</feature>
<evidence type="ECO:0000256" key="16">
    <source>
        <dbReference type="SAM" id="MobiDB-lite"/>
    </source>
</evidence>
<dbReference type="GO" id="GO:0071555">
    <property type="term" value="P:cell wall organization"/>
    <property type="evidence" value="ECO:0007669"/>
    <property type="project" value="UniProtKB-KW"/>
</dbReference>
<dbReference type="InterPro" id="IPR050386">
    <property type="entry name" value="Glycosyl_hydrolase_5"/>
</dbReference>
<evidence type="ECO:0000256" key="10">
    <source>
        <dbReference type="ARBA" id="ARBA00023295"/>
    </source>
</evidence>
<dbReference type="AlphaFoldDB" id="A0A0D7AKB6"/>
<comment type="catalytic activity">
    <reaction evidence="12">
        <text>Successive hydrolysis of beta-D-glucose units from the non-reducing ends of (1-&gt;3)-beta-D-glucans, releasing alpha-glucose.</text>
        <dbReference type="EC" id="3.2.1.58"/>
    </reaction>
</comment>
<keyword evidence="20" id="KW-1185">Reference proteome</keyword>
<keyword evidence="5 19" id="KW-0378">Hydrolase</keyword>
<evidence type="ECO:0000256" key="7">
    <source>
        <dbReference type="ARBA" id="ARBA00022989"/>
    </source>
</evidence>
<organism evidence="19 20">
    <name type="scientific">Fistulina hepatica ATCC 64428</name>
    <dbReference type="NCBI Taxonomy" id="1128425"/>
    <lineage>
        <taxon>Eukaryota</taxon>
        <taxon>Fungi</taxon>
        <taxon>Dikarya</taxon>
        <taxon>Basidiomycota</taxon>
        <taxon>Agaricomycotina</taxon>
        <taxon>Agaricomycetes</taxon>
        <taxon>Agaricomycetidae</taxon>
        <taxon>Agaricales</taxon>
        <taxon>Fistulinaceae</taxon>
        <taxon>Fistulina</taxon>
    </lineage>
</organism>
<evidence type="ECO:0000256" key="17">
    <source>
        <dbReference type="SAM" id="Phobius"/>
    </source>
</evidence>
<dbReference type="Gene3D" id="3.20.20.80">
    <property type="entry name" value="Glycosidases"/>
    <property type="match status" value="1"/>
</dbReference>
<keyword evidence="7 17" id="KW-1133">Transmembrane helix</keyword>
<evidence type="ECO:0000256" key="13">
    <source>
        <dbReference type="ARBA" id="ARBA00037126"/>
    </source>
</evidence>
<evidence type="ECO:0000256" key="9">
    <source>
        <dbReference type="ARBA" id="ARBA00023180"/>
    </source>
</evidence>
<keyword evidence="11" id="KW-0961">Cell wall biogenesis/degradation</keyword>
<evidence type="ECO:0000256" key="2">
    <source>
        <dbReference type="ARBA" id="ARBA00005641"/>
    </source>
</evidence>
<dbReference type="PANTHER" id="PTHR31297">
    <property type="entry name" value="GLUCAN ENDO-1,6-BETA-GLUCOSIDASE B"/>
    <property type="match status" value="1"/>
</dbReference>
<evidence type="ECO:0000256" key="6">
    <source>
        <dbReference type="ARBA" id="ARBA00022968"/>
    </source>
</evidence>
<evidence type="ECO:0000313" key="19">
    <source>
        <dbReference type="EMBL" id="KIY52042.1"/>
    </source>
</evidence>
<keyword evidence="6" id="KW-0735">Signal-anchor</keyword>
<dbReference type="PANTHER" id="PTHR31297:SF34">
    <property type="entry name" value="GLUCAN 1,3-BETA-GLUCOSIDASE 2"/>
    <property type="match status" value="1"/>
</dbReference>
<dbReference type="OrthoDB" id="62120at2759"/>
<keyword evidence="9" id="KW-0325">Glycoprotein</keyword>
<dbReference type="SUPFAM" id="SSF51445">
    <property type="entry name" value="(Trans)glycosidases"/>
    <property type="match status" value="1"/>
</dbReference>
<feature type="compositionally biased region" description="Polar residues" evidence="16">
    <location>
        <begin position="1"/>
        <end position="10"/>
    </location>
</feature>
<feature type="transmembrane region" description="Helical" evidence="17">
    <location>
        <begin position="55"/>
        <end position="79"/>
    </location>
</feature>
<dbReference type="GO" id="GO:0005576">
    <property type="term" value="C:extracellular region"/>
    <property type="evidence" value="ECO:0007669"/>
    <property type="project" value="TreeGrafter"/>
</dbReference>
<keyword evidence="8 17" id="KW-0472">Membrane</keyword>
<evidence type="ECO:0000256" key="12">
    <source>
        <dbReference type="ARBA" id="ARBA00036824"/>
    </source>
</evidence>
<evidence type="ECO:0000256" key="4">
    <source>
        <dbReference type="ARBA" id="ARBA00022692"/>
    </source>
</evidence>
<evidence type="ECO:0000256" key="3">
    <source>
        <dbReference type="ARBA" id="ARBA00022475"/>
    </source>
</evidence>
<proteinExistence type="inferred from homology"/>
<dbReference type="InterPro" id="IPR001547">
    <property type="entry name" value="Glyco_hydro_5"/>
</dbReference>
<dbReference type="GO" id="GO:0004338">
    <property type="term" value="F:glucan exo-1,3-beta-glucosidase activity"/>
    <property type="evidence" value="ECO:0007669"/>
    <property type="project" value="UniProtKB-EC"/>
</dbReference>
<evidence type="ECO:0000256" key="15">
    <source>
        <dbReference type="ARBA" id="ARBA00041260"/>
    </source>
</evidence>
<evidence type="ECO:0000259" key="18">
    <source>
        <dbReference type="Pfam" id="PF00150"/>
    </source>
</evidence>
<evidence type="ECO:0000256" key="14">
    <source>
        <dbReference type="ARBA" id="ARBA00038929"/>
    </source>
</evidence>
<accession>A0A0D7AKB6</accession>
<dbReference type="Proteomes" id="UP000054144">
    <property type="component" value="Unassembled WGS sequence"/>
</dbReference>
<evidence type="ECO:0000256" key="11">
    <source>
        <dbReference type="ARBA" id="ARBA00023316"/>
    </source>
</evidence>
<name>A0A0D7AKB6_9AGAR</name>
<dbReference type="GO" id="GO:0009251">
    <property type="term" value="P:glucan catabolic process"/>
    <property type="evidence" value="ECO:0007669"/>
    <property type="project" value="TreeGrafter"/>
</dbReference>
<dbReference type="GO" id="GO:0009986">
    <property type="term" value="C:cell surface"/>
    <property type="evidence" value="ECO:0007669"/>
    <property type="project" value="TreeGrafter"/>
</dbReference>
<reference evidence="19 20" key="1">
    <citation type="journal article" date="2015" name="Fungal Genet. Biol.">
        <title>Evolution of novel wood decay mechanisms in Agaricales revealed by the genome sequences of Fistulina hepatica and Cylindrobasidium torrendii.</title>
        <authorList>
            <person name="Floudas D."/>
            <person name="Held B.W."/>
            <person name="Riley R."/>
            <person name="Nagy L.G."/>
            <person name="Koehler G."/>
            <person name="Ransdell A.S."/>
            <person name="Younus H."/>
            <person name="Chow J."/>
            <person name="Chiniquy J."/>
            <person name="Lipzen A."/>
            <person name="Tritt A."/>
            <person name="Sun H."/>
            <person name="Haridas S."/>
            <person name="LaButti K."/>
            <person name="Ohm R.A."/>
            <person name="Kues U."/>
            <person name="Blanchette R.A."/>
            <person name="Grigoriev I.V."/>
            <person name="Minto R.E."/>
            <person name="Hibbett D.S."/>
        </authorList>
    </citation>
    <scope>NUCLEOTIDE SEQUENCE [LARGE SCALE GENOMIC DNA]</scope>
    <source>
        <strain evidence="19 20">ATCC 64428</strain>
    </source>
</reference>
<comment type="function">
    <text evidence="13">Glucosidase involved in the degradation of cellulosic biomass. Active on lichenan.</text>
</comment>
<feature type="region of interest" description="Disordered" evidence="16">
    <location>
        <begin position="1"/>
        <end position="46"/>
    </location>
</feature>
<comment type="subcellular location">
    <subcellularLocation>
        <location evidence="1">Cell membrane</location>
        <topology evidence="1">Single-pass type II membrane protein</topology>
    </subcellularLocation>
</comment>
<dbReference type="EC" id="3.2.1.58" evidence="14"/>
<keyword evidence="10" id="KW-0326">Glycosidase</keyword>
<feature type="domain" description="Glycoside hydrolase family 5" evidence="18">
    <location>
        <begin position="221"/>
        <end position="376"/>
    </location>
</feature>
<evidence type="ECO:0000256" key="5">
    <source>
        <dbReference type="ARBA" id="ARBA00022801"/>
    </source>
</evidence>
<dbReference type="GO" id="GO:0005886">
    <property type="term" value="C:plasma membrane"/>
    <property type="evidence" value="ECO:0007669"/>
    <property type="project" value="UniProtKB-SubCell"/>
</dbReference>
<comment type="similarity">
    <text evidence="2">Belongs to the glycosyl hydrolase 5 (cellulase A) family.</text>
</comment>
<evidence type="ECO:0000313" key="20">
    <source>
        <dbReference type="Proteomes" id="UP000054144"/>
    </source>
</evidence>
<gene>
    <name evidence="19" type="ORF">FISHEDRAFT_63992</name>
</gene>